<dbReference type="AlphaFoldDB" id="A0A7X9LEY2"/>
<evidence type="ECO:0000313" key="2">
    <source>
        <dbReference type="Proteomes" id="UP000532121"/>
    </source>
</evidence>
<protein>
    <submittedName>
        <fullName evidence="1">Uncharacterized protein</fullName>
    </submittedName>
</protein>
<proteinExistence type="predicted"/>
<name>A0A7X9LEY2_STRRT</name>
<dbReference type="Proteomes" id="UP000532121">
    <property type="component" value="Unassembled WGS sequence"/>
</dbReference>
<sequence length="48" mass="5480">MTAPVSITKHHGSRYSLPHLRELTKTNREKATTLEIKLEILSLSESDF</sequence>
<reference evidence="1 2" key="1">
    <citation type="submission" date="2020-04" db="EMBL/GenBank/DDBJ databases">
        <title>MicrobeNet Type strains.</title>
        <authorList>
            <person name="Nicholson A.C."/>
        </authorList>
    </citation>
    <scope>NUCLEOTIDE SEQUENCE [LARGE SCALE GENOMIC DNA]</scope>
    <source>
        <strain evidence="1 2">DSM 22768</strain>
    </source>
</reference>
<organism evidence="1 2">
    <name type="scientific">Streptococcus ratti</name>
    <dbReference type="NCBI Taxonomy" id="1341"/>
    <lineage>
        <taxon>Bacteria</taxon>
        <taxon>Bacillati</taxon>
        <taxon>Bacillota</taxon>
        <taxon>Bacilli</taxon>
        <taxon>Lactobacillales</taxon>
        <taxon>Streptococcaceae</taxon>
        <taxon>Streptococcus</taxon>
    </lineage>
</organism>
<dbReference type="EMBL" id="JABASA010000030">
    <property type="protein sequence ID" value="NMD49951.1"/>
    <property type="molecule type" value="Genomic_DNA"/>
</dbReference>
<accession>A0A7X9LEY2</accession>
<gene>
    <name evidence="1" type="ORF">HHO37_09930</name>
</gene>
<evidence type="ECO:0000313" key="1">
    <source>
        <dbReference type="EMBL" id="NMD49951.1"/>
    </source>
</evidence>
<comment type="caution">
    <text evidence="1">The sequence shown here is derived from an EMBL/GenBank/DDBJ whole genome shotgun (WGS) entry which is preliminary data.</text>
</comment>